<proteinExistence type="predicted"/>
<protein>
    <submittedName>
        <fullName evidence="1">Uncharacterized protein</fullName>
    </submittedName>
</protein>
<evidence type="ECO:0000313" key="1">
    <source>
        <dbReference type="EMBL" id="PVU87476.1"/>
    </source>
</evidence>
<dbReference type="STRING" id="133385.A0A2T9Y548"/>
<evidence type="ECO:0000313" key="2">
    <source>
        <dbReference type="Proteomes" id="UP000245383"/>
    </source>
</evidence>
<name>A0A2T9Y548_9FUNG</name>
<gene>
    <name evidence="1" type="ORF">BB561_006311</name>
</gene>
<reference evidence="1 2" key="1">
    <citation type="journal article" date="2018" name="MBio">
        <title>Comparative Genomics Reveals the Core Gene Toolbox for the Fungus-Insect Symbiosis.</title>
        <authorList>
            <person name="Wang Y."/>
            <person name="Stata M."/>
            <person name="Wang W."/>
            <person name="Stajich J.E."/>
            <person name="White M.M."/>
            <person name="Moncalvo J.M."/>
        </authorList>
    </citation>
    <scope>NUCLEOTIDE SEQUENCE [LARGE SCALE GENOMIC DNA]</scope>
    <source>
        <strain evidence="1 2">SWE-8-4</strain>
    </source>
</reference>
<keyword evidence="2" id="KW-1185">Reference proteome</keyword>
<dbReference type="EMBL" id="MBFR01000488">
    <property type="protein sequence ID" value="PVU87476.1"/>
    <property type="molecule type" value="Genomic_DNA"/>
</dbReference>
<dbReference type="OrthoDB" id="5531344at2759"/>
<dbReference type="AlphaFoldDB" id="A0A2T9Y548"/>
<dbReference type="Proteomes" id="UP000245383">
    <property type="component" value="Unassembled WGS sequence"/>
</dbReference>
<comment type="caution">
    <text evidence="1">The sequence shown here is derived from an EMBL/GenBank/DDBJ whole genome shotgun (WGS) entry which is preliminary data.</text>
</comment>
<organism evidence="1 2">
    <name type="scientific">Smittium simulii</name>
    <dbReference type="NCBI Taxonomy" id="133385"/>
    <lineage>
        <taxon>Eukaryota</taxon>
        <taxon>Fungi</taxon>
        <taxon>Fungi incertae sedis</taxon>
        <taxon>Zoopagomycota</taxon>
        <taxon>Kickxellomycotina</taxon>
        <taxon>Harpellomycetes</taxon>
        <taxon>Harpellales</taxon>
        <taxon>Legeriomycetaceae</taxon>
        <taxon>Smittium</taxon>
    </lineage>
</organism>
<accession>A0A2T9Y548</accession>
<sequence length="367" mass="42625">MAMEHTAKCNWAECFLEFFEQIDATLTFRALASEANIFQKLIHKQRLILALEKLNLFITLEKKVTWVYGAHPLNIENQEKNVEADNIITKKLENLTRNIVQDLSSNEQVVDRMESFISTQRTHINESNIQEFLVVPKGKDTNCARINANLINRGVQIQRDIVDNSADFNVYSGPSNQASNVAPATNNRFSGLEERLLNMEAHLNVEIKKKEKFSVYERVSILEDRIIQLERDFPEIAKTNFNQPGIKNTREQENRTVVSKVANSIQIKFPKIIKKSNNFYYRDYNRQNKSEKKSKIKLNKLIQKKPLKIPNFYSLMNRNNVYYGIHKFSTKIFNTSLSTTLQKNRPVSITSLAIEKIRKNQQEKAKP</sequence>